<dbReference type="EMBL" id="BOOU01000056">
    <property type="protein sequence ID" value="GII79258.1"/>
    <property type="molecule type" value="Genomic_DNA"/>
</dbReference>
<evidence type="ECO:0000256" key="1">
    <source>
        <dbReference type="SAM" id="MobiDB-lite"/>
    </source>
</evidence>
<gene>
    <name evidence="2" type="ORF">Sru01_42400</name>
</gene>
<protein>
    <submittedName>
        <fullName evidence="2">Uncharacterized protein</fullName>
    </submittedName>
</protein>
<keyword evidence="3" id="KW-1185">Reference proteome</keyword>
<dbReference type="InterPro" id="IPR046041">
    <property type="entry name" value="DUF5999"/>
</dbReference>
<sequence>MTPGRDGGMVEEESGSPEPAARDPLRVRPASPGDAHAATGRAPGTRGGPRDRRIEVAIMCQHEIPCPPADAPDHDAARLVAFHPEQGWGLLCNGVVVFEDAGELLPDGRSVPAQRTPLDLPAGRPGRDAAVPVLAGAT</sequence>
<dbReference type="AlphaFoldDB" id="A0A919V2R3"/>
<reference evidence="2" key="1">
    <citation type="submission" date="2021-01" db="EMBL/GenBank/DDBJ databases">
        <title>Whole genome shotgun sequence of Sphaerisporangium rufum NBRC 109079.</title>
        <authorList>
            <person name="Komaki H."/>
            <person name="Tamura T."/>
        </authorList>
    </citation>
    <scope>NUCLEOTIDE SEQUENCE</scope>
    <source>
        <strain evidence="2">NBRC 109079</strain>
    </source>
</reference>
<name>A0A919V2R3_9ACTN</name>
<feature type="region of interest" description="Disordered" evidence="1">
    <location>
        <begin position="1"/>
        <end position="52"/>
    </location>
</feature>
<proteinExistence type="predicted"/>
<feature type="compositionally biased region" description="Low complexity" evidence="1">
    <location>
        <begin position="35"/>
        <end position="44"/>
    </location>
</feature>
<evidence type="ECO:0000313" key="2">
    <source>
        <dbReference type="EMBL" id="GII79258.1"/>
    </source>
</evidence>
<evidence type="ECO:0000313" key="3">
    <source>
        <dbReference type="Proteomes" id="UP000655287"/>
    </source>
</evidence>
<organism evidence="2 3">
    <name type="scientific">Sphaerisporangium rufum</name>
    <dbReference type="NCBI Taxonomy" id="1381558"/>
    <lineage>
        <taxon>Bacteria</taxon>
        <taxon>Bacillati</taxon>
        <taxon>Actinomycetota</taxon>
        <taxon>Actinomycetes</taxon>
        <taxon>Streptosporangiales</taxon>
        <taxon>Streptosporangiaceae</taxon>
        <taxon>Sphaerisporangium</taxon>
    </lineage>
</organism>
<comment type="caution">
    <text evidence="2">The sequence shown here is derived from an EMBL/GenBank/DDBJ whole genome shotgun (WGS) entry which is preliminary data.</text>
</comment>
<dbReference type="Proteomes" id="UP000655287">
    <property type="component" value="Unassembled WGS sequence"/>
</dbReference>
<accession>A0A919V2R3</accession>
<dbReference type="Pfam" id="PF19462">
    <property type="entry name" value="DUF5999"/>
    <property type="match status" value="1"/>
</dbReference>
<feature type="region of interest" description="Disordered" evidence="1">
    <location>
        <begin position="105"/>
        <end position="138"/>
    </location>
</feature>